<keyword evidence="3 5" id="KW-0808">Transferase</keyword>
<dbReference type="RefSeq" id="WP_378519739.1">
    <property type="nucleotide sequence ID" value="NZ_CBCSDI010000026.1"/>
</dbReference>
<dbReference type="EC" id="2.4.-.-" evidence="5"/>
<comment type="similarity">
    <text evidence="1">Belongs to the glycosyltransferase 2 family.</text>
</comment>
<dbReference type="Gene3D" id="3.90.550.10">
    <property type="entry name" value="Spore Coat Polysaccharide Biosynthesis Protein SpsA, Chain A"/>
    <property type="match status" value="1"/>
</dbReference>
<dbReference type="Proteomes" id="UP001589698">
    <property type="component" value="Unassembled WGS sequence"/>
</dbReference>
<dbReference type="PANTHER" id="PTHR43630">
    <property type="entry name" value="POLY-BETA-1,6-N-ACETYL-D-GLUCOSAMINE SYNTHASE"/>
    <property type="match status" value="1"/>
</dbReference>
<keyword evidence="4" id="KW-0812">Transmembrane</keyword>
<evidence type="ECO:0000256" key="4">
    <source>
        <dbReference type="SAM" id="Phobius"/>
    </source>
</evidence>
<keyword evidence="2 5" id="KW-0328">Glycosyltransferase</keyword>
<proteinExistence type="inferred from homology"/>
<evidence type="ECO:0000313" key="6">
    <source>
        <dbReference type="Proteomes" id="UP001589698"/>
    </source>
</evidence>
<accession>A0ABV6E4M7</accession>
<dbReference type="InterPro" id="IPR029044">
    <property type="entry name" value="Nucleotide-diphossugar_trans"/>
</dbReference>
<reference evidence="5 6" key="1">
    <citation type="submission" date="2024-09" db="EMBL/GenBank/DDBJ databases">
        <authorList>
            <person name="Sun Q."/>
            <person name="Mori K."/>
        </authorList>
    </citation>
    <scope>NUCLEOTIDE SEQUENCE [LARGE SCALE GENOMIC DNA]</scope>
    <source>
        <strain evidence="5 6">CCM 8654</strain>
    </source>
</reference>
<keyword evidence="4" id="KW-0472">Membrane</keyword>
<dbReference type="SUPFAM" id="SSF53448">
    <property type="entry name" value="Nucleotide-diphospho-sugar transferases"/>
    <property type="match status" value="1"/>
</dbReference>
<dbReference type="CDD" id="cd06423">
    <property type="entry name" value="CESA_like"/>
    <property type="match status" value="1"/>
</dbReference>
<keyword evidence="6" id="KW-1185">Reference proteome</keyword>
<sequence>MGNTTMVRPEPDTTGTRALGRLVALLPAHDEEALLGAAISSLRAQSSPPDHVVVVADNCTDDTAGVASAHDAMVLVPVDNVHKKAGALNQALEQLLPELEDDDLVLVMDADCTLDPEFLATARHHLLDPRLGGVGGVFRGGPGGGLVGTFQRNEYARYARDVRRLRGRALVLTGTASVFPVAVLREVKAARSDGRLPDSTGAGLVYDTSVLTEDNELSLALMHLGHRILAPAACTLETEVMTTWRALGDQRLRWKRGALENLLDYGWTPVTRPYWGRQLMSLLGVIATVLYVGSLLVGLAVGLTLHPFWLALSGVFVVERVVTVRARGWRQMLLAAPLVVEMVFDVYLQLVQARAFAQALLRTERNW</sequence>
<dbReference type="GO" id="GO:0016757">
    <property type="term" value="F:glycosyltransferase activity"/>
    <property type="evidence" value="ECO:0007669"/>
    <property type="project" value="UniProtKB-KW"/>
</dbReference>
<dbReference type="PANTHER" id="PTHR43630:SF1">
    <property type="entry name" value="POLY-BETA-1,6-N-ACETYL-D-GLUCOSAMINE SYNTHASE"/>
    <property type="match status" value="1"/>
</dbReference>
<evidence type="ECO:0000256" key="3">
    <source>
        <dbReference type="ARBA" id="ARBA00022679"/>
    </source>
</evidence>
<evidence type="ECO:0000256" key="1">
    <source>
        <dbReference type="ARBA" id="ARBA00006739"/>
    </source>
</evidence>
<evidence type="ECO:0000313" key="5">
    <source>
        <dbReference type="EMBL" id="MFC0223944.1"/>
    </source>
</evidence>
<protein>
    <submittedName>
        <fullName evidence="5">Glycosyltransferase</fullName>
        <ecNumber evidence="5">2.4.-.-</ecNumber>
    </submittedName>
</protein>
<evidence type="ECO:0000256" key="2">
    <source>
        <dbReference type="ARBA" id="ARBA00022676"/>
    </source>
</evidence>
<dbReference type="Pfam" id="PF13641">
    <property type="entry name" value="Glyco_tranf_2_3"/>
    <property type="match status" value="1"/>
</dbReference>
<organism evidence="5 6">
    <name type="scientific">Nocardioides zeicaulis</name>
    <dbReference type="NCBI Taxonomy" id="1776857"/>
    <lineage>
        <taxon>Bacteria</taxon>
        <taxon>Bacillati</taxon>
        <taxon>Actinomycetota</taxon>
        <taxon>Actinomycetes</taxon>
        <taxon>Propionibacteriales</taxon>
        <taxon>Nocardioidaceae</taxon>
        <taxon>Nocardioides</taxon>
    </lineage>
</organism>
<keyword evidence="4" id="KW-1133">Transmembrane helix</keyword>
<name>A0ABV6E4M7_9ACTN</name>
<feature type="transmembrane region" description="Helical" evidence="4">
    <location>
        <begin position="282"/>
        <end position="309"/>
    </location>
</feature>
<dbReference type="EMBL" id="JBHLXH010000002">
    <property type="protein sequence ID" value="MFC0223944.1"/>
    <property type="molecule type" value="Genomic_DNA"/>
</dbReference>
<comment type="caution">
    <text evidence="5">The sequence shown here is derived from an EMBL/GenBank/DDBJ whole genome shotgun (WGS) entry which is preliminary data.</text>
</comment>
<gene>
    <name evidence="5" type="ORF">ACFFJG_15765</name>
</gene>